<name>A0A419T6Q9_9FIRM</name>
<dbReference type="EMBL" id="MCIB01000007">
    <property type="protein sequence ID" value="RKD33161.1"/>
    <property type="molecule type" value="Genomic_DNA"/>
</dbReference>
<keyword evidence="1" id="KW-0812">Transmembrane</keyword>
<keyword evidence="3" id="KW-1185">Reference proteome</keyword>
<dbReference type="RefSeq" id="WP_120167918.1">
    <property type="nucleotide sequence ID" value="NZ_MCIB01000007.1"/>
</dbReference>
<dbReference type="InterPro" id="IPR025689">
    <property type="entry name" value="Spore_YtrH"/>
</dbReference>
<protein>
    <submittedName>
        <fullName evidence="2">Sporulation protein</fullName>
    </submittedName>
</protein>
<keyword evidence="1" id="KW-1133">Transmembrane helix</keyword>
<proteinExistence type="predicted"/>
<feature type="transmembrane region" description="Helical" evidence="1">
    <location>
        <begin position="12"/>
        <end position="32"/>
    </location>
</feature>
<feature type="transmembrane region" description="Helical" evidence="1">
    <location>
        <begin position="79"/>
        <end position="100"/>
    </location>
</feature>
<organism evidence="2 3">
    <name type="scientific">Thermohalobacter berrensis</name>
    <dbReference type="NCBI Taxonomy" id="99594"/>
    <lineage>
        <taxon>Bacteria</taxon>
        <taxon>Bacillati</taxon>
        <taxon>Bacillota</taxon>
        <taxon>Tissierellia</taxon>
        <taxon>Tissierellales</taxon>
        <taxon>Thermohalobacteraceae</taxon>
        <taxon>Thermohalobacter</taxon>
    </lineage>
</organism>
<gene>
    <name evidence="2" type="ORF">BET03_09590</name>
</gene>
<dbReference type="Pfam" id="PF14034">
    <property type="entry name" value="Spore_YtrH"/>
    <property type="match status" value="1"/>
</dbReference>
<dbReference type="AlphaFoldDB" id="A0A419T6Q9"/>
<reference evidence="2 3" key="1">
    <citation type="submission" date="2016-08" db="EMBL/GenBank/DDBJ databases">
        <title>Novel Firmicutes and Novel Genomes.</title>
        <authorList>
            <person name="Poppleton D.I."/>
            <person name="Gribaldo S."/>
        </authorList>
    </citation>
    <scope>NUCLEOTIDE SEQUENCE [LARGE SCALE GENOMIC DNA]</scope>
    <source>
        <strain evidence="2 3">CTT3</strain>
    </source>
</reference>
<evidence type="ECO:0000256" key="1">
    <source>
        <dbReference type="SAM" id="Phobius"/>
    </source>
</evidence>
<dbReference type="OrthoDB" id="2381692at2"/>
<dbReference type="Proteomes" id="UP000284177">
    <property type="component" value="Unassembled WGS sequence"/>
</dbReference>
<accession>A0A419T6Q9</accession>
<evidence type="ECO:0000313" key="3">
    <source>
        <dbReference type="Proteomes" id="UP000284177"/>
    </source>
</evidence>
<evidence type="ECO:0000313" key="2">
    <source>
        <dbReference type="EMBL" id="RKD33161.1"/>
    </source>
</evidence>
<feature type="transmembrane region" description="Helical" evidence="1">
    <location>
        <begin position="44"/>
        <end position="67"/>
    </location>
</feature>
<sequence length="112" mass="12241">MTDFISNLLYDFLIAFGVTFGASIFAGLGAIINDHPPLKTMLNVASSIKIWAVAVALGGTFTSFQVIEKGLLKGEFRSVIKQIIYILIALTGANLAYSLIKMIQRSSKLWLE</sequence>
<comment type="caution">
    <text evidence="2">The sequence shown here is derived from an EMBL/GenBank/DDBJ whole genome shotgun (WGS) entry which is preliminary data.</text>
</comment>
<keyword evidence="1" id="KW-0472">Membrane</keyword>